<accession>A0A977PKD4</accession>
<dbReference type="InterPro" id="IPR011008">
    <property type="entry name" value="Dimeric_a/b-barrel"/>
</dbReference>
<proteinExistence type="predicted"/>
<comment type="pathway">
    <text evidence="1">Amino-acid biosynthesis.</text>
</comment>
<gene>
    <name evidence="3" type="ORF">IPA_09390</name>
</gene>
<evidence type="ECO:0000313" key="4">
    <source>
        <dbReference type="Proteomes" id="UP001063698"/>
    </source>
</evidence>
<feature type="domain" description="Transcription regulator AsnC/Lrp ligand binding" evidence="2">
    <location>
        <begin position="6"/>
        <end position="76"/>
    </location>
</feature>
<reference evidence="3" key="1">
    <citation type="submission" date="2013-11" db="EMBL/GenBank/DDBJ databases">
        <title>Comparative genomics of Ignicoccus.</title>
        <authorList>
            <person name="Podar M."/>
        </authorList>
    </citation>
    <scope>NUCLEOTIDE SEQUENCE</scope>
    <source>
        <strain evidence="3">DSM 13166</strain>
    </source>
</reference>
<sequence length="82" mass="9299">MAVAIILINTDIGKEVEVFEKLKKIKEVREAYITYGTFDIVAKLEAPSLHQLNDVITKEIRNMNGVRSTLTLIAIEGKHFQK</sequence>
<evidence type="ECO:0000256" key="1">
    <source>
        <dbReference type="ARBA" id="ARBA00029440"/>
    </source>
</evidence>
<dbReference type="EMBL" id="CP006868">
    <property type="protein sequence ID" value="UXD21902.1"/>
    <property type="molecule type" value="Genomic_DNA"/>
</dbReference>
<evidence type="ECO:0000313" key="3">
    <source>
        <dbReference type="EMBL" id="UXD21902.1"/>
    </source>
</evidence>
<dbReference type="Pfam" id="PF01037">
    <property type="entry name" value="AsnC_trans_reg"/>
    <property type="match status" value="1"/>
</dbReference>
<keyword evidence="4" id="KW-1185">Reference proteome</keyword>
<dbReference type="SUPFAM" id="SSF54909">
    <property type="entry name" value="Dimeric alpha+beta barrel"/>
    <property type="match status" value="1"/>
</dbReference>
<dbReference type="KEGG" id="ipc:IPA_09390"/>
<dbReference type="AlphaFoldDB" id="A0A977PKD4"/>
<name>A0A977PKD4_9CREN</name>
<organism evidence="3 4">
    <name type="scientific">Ignicoccus pacificus DSM 13166</name>
    <dbReference type="NCBI Taxonomy" id="940294"/>
    <lineage>
        <taxon>Archaea</taxon>
        <taxon>Thermoproteota</taxon>
        <taxon>Thermoprotei</taxon>
        <taxon>Desulfurococcales</taxon>
        <taxon>Desulfurococcaceae</taxon>
        <taxon>Ignicoccus</taxon>
    </lineage>
</organism>
<dbReference type="Proteomes" id="UP001063698">
    <property type="component" value="Chromosome"/>
</dbReference>
<evidence type="ECO:0000259" key="2">
    <source>
        <dbReference type="Pfam" id="PF01037"/>
    </source>
</evidence>
<dbReference type="InterPro" id="IPR019887">
    <property type="entry name" value="Tscrpt_reg_AsnC/Lrp_C"/>
</dbReference>
<protein>
    <submittedName>
        <fullName evidence="3">AsnC family transcriptional regulator</fullName>
    </submittedName>
</protein>
<dbReference type="Gene3D" id="3.30.70.920">
    <property type="match status" value="1"/>
</dbReference>